<evidence type="ECO:0000256" key="5">
    <source>
        <dbReference type="ARBA" id="ARBA00023529"/>
    </source>
</evidence>
<evidence type="ECO:0000259" key="8">
    <source>
        <dbReference type="Pfam" id="PF00082"/>
    </source>
</evidence>
<dbReference type="PROSITE" id="PS51892">
    <property type="entry name" value="SUBTILASE"/>
    <property type="match status" value="1"/>
</dbReference>
<dbReference type="eggNOG" id="KOG1153">
    <property type="taxonomic scope" value="Eukaryota"/>
</dbReference>
<feature type="domain" description="Peptidase S8/S53" evidence="8">
    <location>
        <begin position="14"/>
        <end position="139"/>
    </location>
</feature>
<dbReference type="OrthoDB" id="2015864at2759"/>
<evidence type="ECO:0000256" key="2">
    <source>
        <dbReference type="ARBA" id="ARBA00022670"/>
    </source>
</evidence>
<gene>
    <name evidence="9" type="ORF">AURANDRAFT_35399</name>
</gene>
<dbReference type="Proteomes" id="UP000002729">
    <property type="component" value="Unassembled WGS sequence"/>
</dbReference>
<dbReference type="RefSeq" id="XP_009043023.1">
    <property type="nucleotide sequence ID" value="XM_009044775.1"/>
</dbReference>
<name>F0YRI1_AURAN</name>
<dbReference type="EC" id="3.4.21.62" evidence="6"/>
<evidence type="ECO:0000313" key="9">
    <source>
        <dbReference type="EMBL" id="EGB02278.1"/>
    </source>
</evidence>
<proteinExistence type="inferred from homology"/>
<dbReference type="PROSITE" id="PS00138">
    <property type="entry name" value="SUBTILASE_SER"/>
    <property type="match status" value="1"/>
</dbReference>
<dbReference type="GeneID" id="20221601"/>
<keyword evidence="3" id="KW-0378">Hydrolase</keyword>
<dbReference type="KEGG" id="aaf:AURANDRAFT_35399"/>
<evidence type="ECO:0000256" key="7">
    <source>
        <dbReference type="PROSITE-ProRule" id="PRU01240"/>
    </source>
</evidence>
<dbReference type="InterPro" id="IPR036852">
    <property type="entry name" value="Peptidase_S8/S53_dom_sf"/>
</dbReference>
<keyword evidence="4" id="KW-0720">Serine protease</keyword>
<reference evidence="9 10" key="1">
    <citation type="journal article" date="2011" name="Proc. Natl. Acad. Sci. U.S.A.">
        <title>Niche of harmful alga Aureococcus anophagefferens revealed through ecogenomics.</title>
        <authorList>
            <person name="Gobler C.J."/>
            <person name="Berry D.L."/>
            <person name="Dyhrman S.T."/>
            <person name="Wilhelm S.W."/>
            <person name="Salamov A."/>
            <person name="Lobanov A.V."/>
            <person name="Zhang Y."/>
            <person name="Collier J.L."/>
            <person name="Wurch L.L."/>
            <person name="Kustka A.B."/>
            <person name="Dill B.D."/>
            <person name="Shah M."/>
            <person name="VerBerkmoes N.C."/>
            <person name="Kuo A."/>
            <person name="Terry A."/>
            <person name="Pangilinan J."/>
            <person name="Lindquist E.A."/>
            <person name="Lucas S."/>
            <person name="Paulsen I.T."/>
            <person name="Hattenrath-Lehmann T.K."/>
            <person name="Talmage S.C."/>
            <person name="Walker E.A."/>
            <person name="Koch F."/>
            <person name="Burson A.M."/>
            <person name="Marcoval M.A."/>
            <person name="Tang Y.Z."/>
            <person name="Lecleir G.R."/>
            <person name="Coyne K.J."/>
            <person name="Berg G.M."/>
            <person name="Bertrand E.M."/>
            <person name="Saito M.A."/>
            <person name="Gladyshev V.N."/>
            <person name="Grigoriev I.V."/>
        </authorList>
    </citation>
    <scope>NUCLEOTIDE SEQUENCE [LARGE SCALE GENOMIC DNA]</scope>
    <source>
        <strain evidence="10">CCMP 1984</strain>
    </source>
</reference>
<dbReference type="SUPFAM" id="SSF52743">
    <property type="entry name" value="Subtilisin-like"/>
    <property type="match status" value="1"/>
</dbReference>
<dbReference type="EMBL" id="GL833650">
    <property type="protein sequence ID" value="EGB02278.1"/>
    <property type="molecule type" value="Genomic_DNA"/>
</dbReference>
<dbReference type="GO" id="GO:0004252">
    <property type="term" value="F:serine-type endopeptidase activity"/>
    <property type="evidence" value="ECO:0007669"/>
    <property type="project" value="UniProtKB-EC"/>
</dbReference>
<dbReference type="InParanoid" id="F0YRI1"/>
<dbReference type="OMA" id="DNSASCY"/>
<evidence type="ECO:0000256" key="6">
    <source>
        <dbReference type="ARBA" id="ARBA00023619"/>
    </source>
</evidence>
<sequence>MISLGFGDSTTGGFAEALTYGADNGARISSNSWGYTAPDVYEQAVLDAIDYYDAAGGIVVFAAGNDNSASCYYPGCYGAVVGVAAVSDDGARASFSNYGDWIDISAPGVNVYSTITGDTYGHASGTSMACPHTAGVLAL</sequence>
<comment type="caution">
    <text evidence="7">Lacks conserved residue(s) required for the propagation of feature annotation.</text>
</comment>
<dbReference type="InterPro" id="IPR051048">
    <property type="entry name" value="Peptidase_S8/S53_subtilisin"/>
</dbReference>
<dbReference type="AlphaFoldDB" id="F0YRI1"/>
<keyword evidence="2" id="KW-0645">Protease</keyword>
<evidence type="ECO:0000256" key="4">
    <source>
        <dbReference type="ARBA" id="ARBA00022825"/>
    </source>
</evidence>
<feature type="non-terminal residue" evidence="9">
    <location>
        <position position="139"/>
    </location>
</feature>
<organism evidence="10">
    <name type="scientific">Aureococcus anophagefferens</name>
    <name type="common">Harmful bloom alga</name>
    <dbReference type="NCBI Taxonomy" id="44056"/>
    <lineage>
        <taxon>Eukaryota</taxon>
        <taxon>Sar</taxon>
        <taxon>Stramenopiles</taxon>
        <taxon>Ochrophyta</taxon>
        <taxon>Pelagophyceae</taxon>
        <taxon>Pelagomonadales</taxon>
        <taxon>Pelagomonadaceae</taxon>
        <taxon>Aureococcus</taxon>
    </lineage>
</organism>
<dbReference type="PANTHER" id="PTHR43399:SF4">
    <property type="entry name" value="CELL WALL-ASSOCIATED PROTEASE"/>
    <property type="match status" value="1"/>
</dbReference>
<evidence type="ECO:0000313" key="10">
    <source>
        <dbReference type="Proteomes" id="UP000002729"/>
    </source>
</evidence>
<accession>F0YRI1</accession>
<dbReference type="InterPro" id="IPR000209">
    <property type="entry name" value="Peptidase_S8/S53_dom"/>
</dbReference>
<evidence type="ECO:0000256" key="3">
    <source>
        <dbReference type="ARBA" id="ARBA00022801"/>
    </source>
</evidence>
<keyword evidence="10" id="KW-1185">Reference proteome</keyword>
<dbReference type="InterPro" id="IPR023828">
    <property type="entry name" value="Peptidase_S8_Ser-AS"/>
</dbReference>
<dbReference type="PANTHER" id="PTHR43399">
    <property type="entry name" value="SUBTILISIN-RELATED"/>
    <property type="match status" value="1"/>
</dbReference>
<dbReference type="Pfam" id="PF00082">
    <property type="entry name" value="Peptidase_S8"/>
    <property type="match status" value="1"/>
</dbReference>
<protein>
    <recommendedName>
        <fullName evidence="6">subtilisin</fullName>
        <ecNumber evidence="6">3.4.21.62</ecNumber>
    </recommendedName>
</protein>
<dbReference type="Gene3D" id="3.40.50.200">
    <property type="entry name" value="Peptidase S8/S53 domain"/>
    <property type="match status" value="1"/>
</dbReference>
<dbReference type="GO" id="GO:0006508">
    <property type="term" value="P:proteolysis"/>
    <property type="evidence" value="ECO:0007669"/>
    <property type="project" value="UniProtKB-KW"/>
</dbReference>
<comment type="similarity">
    <text evidence="1 7">Belongs to the peptidase S8 family.</text>
</comment>
<comment type="catalytic activity">
    <reaction evidence="5">
        <text>Hydrolysis of proteins with broad specificity for peptide bonds, and a preference for a large uncharged residue in P1. Hydrolyzes peptide amides.</text>
        <dbReference type="EC" id="3.4.21.62"/>
    </reaction>
</comment>
<evidence type="ECO:0000256" key="1">
    <source>
        <dbReference type="ARBA" id="ARBA00011073"/>
    </source>
</evidence>